<evidence type="ECO:0000313" key="2">
    <source>
        <dbReference type="EMBL" id="MCC9645232.1"/>
    </source>
</evidence>
<organism evidence="2 3">
    <name type="scientific">Rhodopirellula halodulae</name>
    <dbReference type="NCBI Taxonomy" id="2894198"/>
    <lineage>
        <taxon>Bacteria</taxon>
        <taxon>Pseudomonadati</taxon>
        <taxon>Planctomycetota</taxon>
        <taxon>Planctomycetia</taxon>
        <taxon>Pirellulales</taxon>
        <taxon>Pirellulaceae</taxon>
        <taxon>Rhodopirellula</taxon>
    </lineage>
</organism>
<reference evidence="2" key="1">
    <citation type="submission" date="2021-11" db="EMBL/GenBank/DDBJ databases">
        <title>Genome sequence.</title>
        <authorList>
            <person name="Sun Q."/>
        </authorList>
    </citation>
    <scope>NUCLEOTIDE SEQUENCE</scope>
    <source>
        <strain evidence="2">JC740</strain>
    </source>
</reference>
<gene>
    <name evidence="2" type="ORF">LOC71_23385</name>
</gene>
<keyword evidence="1" id="KW-0732">Signal</keyword>
<accession>A0ABS8NQJ2</accession>
<keyword evidence="3" id="KW-1185">Reference proteome</keyword>
<feature type="chain" id="PRO_5047253052" evidence="1">
    <location>
        <begin position="27"/>
        <end position="141"/>
    </location>
</feature>
<dbReference type="EMBL" id="JAJKFW010000064">
    <property type="protein sequence ID" value="MCC9645232.1"/>
    <property type="molecule type" value="Genomic_DNA"/>
</dbReference>
<evidence type="ECO:0000313" key="3">
    <source>
        <dbReference type="Proteomes" id="UP001430306"/>
    </source>
</evidence>
<name>A0ABS8NQJ2_9BACT</name>
<sequence>MRVKIARRLALTLATLLLTMTGCSNDSETANGIVQFTDGEPVQSGSVEFRSLDDGSRYASKITSRGTFRLSDEDGRVHLPPGNYEVVVVQVVLTEDLAAEAHEHGRTVPRGYADYYTSGLTVTREADDETPLEVVLEPDGP</sequence>
<proteinExistence type="predicted"/>
<protein>
    <submittedName>
        <fullName evidence="2">Carboxypeptidase-like regulatory domain-containing protein</fullName>
    </submittedName>
</protein>
<evidence type="ECO:0000256" key="1">
    <source>
        <dbReference type="SAM" id="SignalP"/>
    </source>
</evidence>
<dbReference type="PROSITE" id="PS51257">
    <property type="entry name" value="PROKAR_LIPOPROTEIN"/>
    <property type="match status" value="1"/>
</dbReference>
<comment type="caution">
    <text evidence="2">The sequence shown here is derived from an EMBL/GenBank/DDBJ whole genome shotgun (WGS) entry which is preliminary data.</text>
</comment>
<dbReference type="Proteomes" id="UP001430306">
    <property type="component" value="Unassembled WGS sequence"/>
</dbReference>
<feature type="signal peptide" evidence="1">
    <location>
        <begin position="1"/>
        <end position="26"/>
    </location>
</feature>
<dbReference type="RefSeq" id="WP_230276867.1">
    <property type="nucleotide sequence ID" value="NZ_JAJKFW010000064.1"/>
</dbReference>